<evidence type="ECO:0008006" key="4">
    <source>
        <dbReference type="Google" id="ProtNLM"/>
    </source>
</evidence>
<sequence>MMDLKRHLPFAYPSDIGAQESYYDIRLDSLSDEALRAKFVKSSSDEETEAFLQRCGQAGFCSTGVSKLLAGILVTFGCTRTSANGVVCRAEMFVLSQQQLLRLLAASGHPPIGQDATFLDIGAGDGAATSTAARALKIPARRVFASEVSWSMRFRLRLKGFSPIADLQDAALAASYDVVACLNVIDRVDDPSALLEMLYQRVKPEGVLVLAVVLPFCASVERLGRYETAPTKPLLAMNGACCRDKATLEASLDRFATRVLPKAGFEVMCFTRVPYLCRGDLAVSCYALSDVVFLLKRLPTRLAAVAEK</sequence>
<protein>
    <recommendedName>
        <fullName evidence="4">DREV methyltransferase</fullName>
    </recommendedName>
</protein>
<dbReference type="GO" id="GO:0106370">
    <property type="term" value="F:protein-L-histidine N-pros-methyltransferase activity"/>
    <property type="evidence" value="ECO:0007669"/>
    <property type="project" value="InterPro"/>
</dbReference>
<dbReference type="PANTHER" id="PTHR12890">
    <property type="entry name" value="DREV PROTEIN"/>
    <property type="match status" value="1"/>
</dbReference>
<evidence type="ECO:0000313" key="2">
    <source>
        <dbReference type="EMBL" id="CAE8730294.1"/>
    </source>
</evidence>
<evidence type="ECO:0000313" key="3">
    <source>
        <dbReference type="Proteomes" id="UP000654075"/>
    </source>
</evidence>
<dbReference type="OMA" id="PYMHYVE"/>
<dbReference type="SUPFAM" id="SSF53335">
    <property type="entry name" value="S-adenosyl-L-methionine-dependent methyltransferases"/>
    <property type="match status" value="1"/>
</dbReference>
<dbReference type="InterPro" id="IPR007884">
    <property type="entry name" value="METL9"/>
</dbReference>
<dbReference type="Gene3D" id="3.40.50.150">
    <property type="entry name" value="Vaccinia Virus protein VP39"/>
    <property type="match status" value="1"/>
</dbReference>
<dbReference type="Proteomes" id="UP000654075">
    <property type="component" value="Unassembled WGS sequence"/>
</dbReference>
<keyword evidence="3" id="KW-1185">Reference proteome</keyword>
<dbReference type="CDD" id="cd02440">
    <property type="entry name" value="AdoMet_MTases"/>
    <property type="match status" value="1"/>
</dbReference>
<dbReference type="OrthoDB" id="449127at2759"/>
<dbReference type="EMBL" id="CAJNNW010035825">
    <property type="protein sequence ID" value="CAE8730294.1"/>
    <property type="molecule type" value="Genomic_DNA"/>
</dbReference>
<dbReference type="AlphaFoldDB" id="A0A813DT59"/>
<dbReference type="Pfam" id="PF05219">
    <property type="entry name" value="DREV"/>
    <property type="match status" value="1"/>
</dbReference>
<dbReference type="EMBL" id="CAJNNV010005712">
    <property type="protein sequence ID" value="CAE8592482.1"/>
    <property type="molecule type" value="Genomic_DNA"/>
</dbReference>
<comment type="caution">
    <text evidence="1">The sequence shown here is derived from an EMBL/GenBank/DDBJ whole genome shotgun (WGS) entry which is preliminary data.</text>
</comment>
<name>A0A813DT59_POLGL</name>
<accession>A0A813DT59</accession>
<reference evidence="1" key="1">
    <citation type="submission" date="2021-02" db="EMBL/GenBank/DDBJ databases">
        <authorList>
            <person name="Dougan E. K."/>
            <person name="Rhodes N."/>
            <person name="Thang M."/>
            <person name="Chan C."/>
        </authorList>
    </citation>
    <scope>NUCLEOTIDE SEQUENCE</scope>
</reference>
<dbReference type="PANTHER" id="PTHR12890:SF0">
    <property type="entry name" value="PROTEIN-L-HISTIDINE N-PROS-METHYLTRANSFERASE"/>
    <property type="match status" value="1"/>
</dbReference>
<proteinExistence type="predicted"/>
<evidence type="ECO:0000313" key="1">
    <source>
        <dbReference type="EMBL" id="CAE8592482.1"/>
    </source>
</evidence>
<organism evidence="1 3">
    <name type="scientific">Polarella glacialis</name>
    <name type="common">Dinoflagellate</name>
    <dbReference type="NCBI Taxonomy" id="89957"/>
    <lineage>
        <taxon>Eukaryota</taxon>
        <taxon>Sar</taxon>
        <taxon>Alveolata</taxon>
        <taxon>Dinophyceae</taxon>
        <taxon>Suessiales</taxon>
        <taxon>Suessiaceae</taxon>
        <taxon>Polarella</taxon>
    </lineage>
</organism>
<dbReference type="InterPro" id="IPR029063">
    <property type="entry name" value="SAM-dependent_MTases_sf"/>
</dbReference>
<gene>
    <name evidence="1" type="ORF">PGLA1383_LOCUS11135</name>
    <name evidence="2" type="ORF">PGLA2088_LOCUS45695</name>
</gene>
<dbReference type="Proteomes" id="UP000626109">
    <property type="component" value="Unassembled WGS sequence"/>
</dbReference>